<dbReference type="EMBL" id="LMWJ01000021">
    <property type="protein sequence ID" value="KUM71170.1"/>
    <property type="molecule type" value="Genomic_DNA"/>
</dbReference>
<name>A0A117P152_9ACTN</name>
<evidence type="ECO:0000313" key="3">
    <source>
        <dbReference type="Proteomes" id="UP000054024"/>
    </source>
</evidence>
<comment type="caution">
    <text evidence="2">The sequence shown here is derived from an EMBL/GenBank/DDBJ whole genome shotgun (WGS) entry which is preliminary data.</text>
</comment>
<protein>
    <submittedName>
        <fullName evidence="2">Uncharacterized protein</fullName>
    </submittedName>
</protein>
<evidence type="ECO:0000313" key="2">
    <source>
        <dbReference type="EMBL" id="KUM71170.1"/>
    </source>
</evidence>
<dbReference type="Proteomes" id="UP000054024">
    <property type="component" value="Unassembled WGS sequence"/>
</dbReference>
<sequence>MKGDRVEIVVDAGDTTRTYEVVASRAGRRVETAVRRGVVEVSEVTRSGSVVRTARFMANRVLALVEQPVPREDSSEKSTDKPGQVGRPLGEDPET</sequence>
<reference evidence="2 3" key="1">
    <citation type="submission" date="2015-10" db="EMBL/GenBank/DDBJ databases">
        <title>Draft genome sequence of Streptomyces curacoi DSM 40107, type strain for the species Streptomyces curacoi.</title>
        <authorList>
            <person name="Ruckert C."/>
            <person name="Winkler A."/>
            <person name="Kalinowski J."/>
            <person name="Kampfer P."/>
            <person name="Glaeser S."/>
        </authorList>
    </citation>
    <scope>NUCLEOTIDE SEQUENCE [LARGE SCALE GENOMIC DNA]</scope>
    <source>
        <strain evidence="2 3">DSM 40107</strain>
    </source>
</reference>
<evidence type="ECO:0000256" key="1">
    <source>
        <dbReference type="SAM" id="MobiDB-lite"/>
    </source>
</evidence>
<dbReference type="RefSeq" id="WP_062154453.1">
    <property type="nucleotide sequence ID" value="NZ_KQ947991.1"/>
</dbReference>
<dbReference type="STRING" id="146536.AQI70_26760"/>
<proteinExistence type="predicted"/>
<gene>
    <name evidence="2" type="ORF">AQI70_26760</name>
</gene>
<accession>A0A117P152</accession>
<feature type="region of interest" description="Disordered" evidence="1">
    <location>
        <begin position="67"/>
        <end position="95"/>
    </location>
</feature>
<keyword evidence="3" id="KW-1185">Reference proteome</keyword>
<dbReference type="AlphaFoldDB" id="A0A117P152"/>
<feature type="compositionally biased region" description="Basic and acidic residues" evidence="1">
    <location>
        <begin position="69"/>
        <end position="80"/>
    </location>
</feature>
<dbReference type="OrthoDB" id="5118276at2"/>
<organism evidence="2 3">
    <name type="scientific">Streptomyces curacoi</name>
    <dbReference type="NCBI Taxonomy" id="146536"/>
    <lineage>
        <taxon>Bacteria</taxon>
        <taxon>Bacillati</taxon>
        <taxon>Actinomycetota</taxon>
        <taxon>Actinomycetes</taxon>
        <taxon>Kitasatosporales</taxon>
        <taxon>Streptomycetaceae</taxon>
        <taxon>Streptomyces</taxon>
    </lineage>
</organism>